<dbReference type="PANTHER" id="PTHR20982">
    <property type="entry name" value="RIBOSOME RECYCLING FACTOR"/>
    <property type="match status" value="1"/>
</dbReference>
<dbReference type="CDD" id="cd00520">
    <property type="entry name" value="RRF"/>
    <property type="match status" value="1"/>
</dbReference>
<evidence type="ECO:0000256" key="4">
    <source>
        <dbReference type="ARBA" id="ARBA00022917"/>
    </source>
</evidence>
<reference evidence="7 8" key="1">
    <citation type="journal article" date="2010" name="Nature">
        <title>The Ectocarpus genome and the independent evolution of multicellularity in brown algae.</title>
        <authorList>
            <person name="Cock J.M."/>
            <person name="Sterck L."/>
            <person name="Rouze P."/>
            <person name="Scornet D."/>
            <person name="Allen A.E."/>
            <person name="Amoutzias G."/>
            <person name="Anthouard V."/>
            <person name="Artiguenave F."/>
            <person name="Aury J.M."/>
            <person name="Badger J.H."/>
            <person name="Beszteri B."/>
            <person name="Billiau K."/>
            <person name="Bonnet E."/>
            <person name="Bothwell J.H."/>
            <person name="Bowler C."/>
            <person name="Boyen C."/>
            <person name="Brownlee C."/>
            <person name="Carrano C.J."/>
            <person name="Charrier B."/>
            <person name="Cho G.Y."/>
            <person name="Coelho S.M."/>
            <person name="Collen J."/>
            <person name="Corre E."/>
            <person name="Da Silva C."/>
            <person name="Delage L."/>
            <person name="Delaroque N."/>
            <person name="Dittami S.M."/>
            <person name="Doulbeau S."/>
            <person name="Elias M."/>
            <person name="Farnham G."/>
            <person name="Gachon C.M."/>
            <person name="Gschloessl B."/>
            <person name="Heesch S."/>
            <person name="Jabbari K."/>
            <person name="Jubin C."/>
            <person name="Kawai H."/>
            <person name="Kimura K."/>
            <person name="Kloareg B."/>
            <person name="Kupper F.C."/>
            <person name="Lang D."/>
            <person name="Le Bail A."/>
            <person name="Leblanc C."/>
            <person name="Lerouge P."/>
            <person name="Lohr M."/>
            <person name="Lopez P.J."/>
            <person name="Martens C."/>
            <person name="Maumus F."/>
            <person name="Michel G."/>
            <person name="Miranda-Saavedra D."/>
            <person name="Morales J."/>
            <person name="Moreau H."/>
            <person name="Motomura T."/>
            <person name="Nagasato C."/>
            <person name="Napoli C.A."/>
            <person name="Nelson D.R."/>
            <person name="Nyvall-Collen P."/>
            <person name="Peters A.F."/>
            <person name="Pommier C."/>
            <person name="Potin P."/>
            <person name="Poulain J."/>
            <person name="Quesneville H."/>
            <person name="Read B."/>
            <person name="Rensing S.A."/>
            <person name="Ritter A."/>
            <person name="Rousvoal S."/>
            <person name="Samanta M."/>
            <person name="Samson G."/>
            <person name="Schroeder D.C."/>
            <person name="Segurens B."/>
            <person name="Strittmatter M."/>
            <person name="Tonon T."/>
            <person name="Tregear J.W."/>
            <person name="Valentin K."/>
            <person name="von Dassow P."/>
            <person name="Yamagishi T."/>
            <person name="Van de Peer Y."/>
            <person name="Wincker P."/>
        </authorList>
    </citation>
    <scope>NUCLEOTIDE SEQUENCE [LARGE SCALE GENOMIC DNA]</scope>
    <source>
        <strain evidence="8">Ec32 / CCAP1310/4</strain>
    </source>
</reference>
<feature type="region of interest" description="Disordered" evidence="5">
    <location>
        <begin position="208"/>
        <end position="233"/>
    </location>
</feature>
<proteinExistence type="inferred from homology"/>
<dbReference type="PANTHER" id="PTHR20982:SF3">
    <property type="entry name" value="MITOCHONDRIAL RIBOSOME RECYCLING FACTOR PSEUDO 1"/>
    <property type="match status" value="1"/>
</dbReference>
<dbReference type="EMBL" id="FN649760">
    <property type="protein sequence ID" value="CBJ33372.1"/>
    <property type="molecule type" value="Genomic_DNA"/>
</dbReference>
<comment type="similarity">
    <text evidence="2">Belongs to the RRF family.</text>
</comment>
<evidence type="ECO:0000259" key="6">
    <source>
        <dbReference type="Pfam" id="PF01765"/>
    </source>
</evidence>
<comment type="subcellular location">
    <subcellularLocation>
        <location evidence="1">Cytoplasm</location>
    </subcellularLocation>
</comment>
<dbReference type="HAMAP" id="MF_00040">
    <property type="entry name" value="RRF"/>
    <property type="match status" value="1"/>
</dbReference>
<dbReference type="InterPro" id="IPR023584">
    <property type="entry name" value="Ribosome_recyc_fac_dom"/>
</dbReference>
<evidence type="ECO:0000256" key="3">
    <source>
        <dbReference type="ARBA" id="ARBA00022490"/>
    </source>
</evidence>
<name>D7G2D8_ECTSI</name>
<dbReference type="STRING" id="2880.D7G2D8"/>
<sequence length="251" mass="26681">MRASVFTAAASAAAVALCSGVSGFVFAPPLAAKRAGVPTTGKASPCASTAPRQRWTSSLKMAADEFDGDAVMASAQERMDKSVESVRLNLETLRTGRANPKILDRVVVECYGAETPLNQVASVKTTSATALLVESYDPTILADIAAAIQEADLGLTPNNDGTVIRLNMPPVTEDRRKELAKEAKGLGEEGKVAIRNIRREAVDTVKKAEKAKNLGKDQSKDAQDAIQKLTDKTTKTIDEKVAAKEKDILKV</sequence>
<evidence type="ECO:0000256" key="1">
    <source>
        <dbReference type="ARBA" id="ARBA00004496"/>
    </source>
</evidence>
<gene>
    <name evidence="7" type="ORF">Esi_0471_0003</name>
</gene>
<protein>
    <submittedName>
        <fullName evidence="7">Ribosome recycling factor</fullName>
    </submittedName>
</protein>
<dbReference type="Pfam" id="PF01765">
    <property type="entry name" value="RRF"/>
    <property type="match status" value="1"/>
</dbReference>
<dbReference type="FunFam" id="1.10.132.20:FF:000001">
    <property type="entry name" value="Ribosome-recycling factor"/>
    <property type="match status" value="1"/>
</dbReference>
<keyword evidence="3" id="KW-0963">Cytoplasm</keyword>
<evidence type="ECO:0000256" key="2">
    <source>
        <dbReference type="ARBA" id="ARBA00005912"/>
    </source>
</evidence>
<keyword evidence="4" id="KW-0648">Protein biosynthesis</keyword>
<dbReference type="OrthoDB" id="407355at2759"/>
<dbReference type="Proteomes" id="UP000002630">
    <property type="component" value="Unassembled WGS sequence"/>
</dbReference>
<accession>D7G2D8</accession>
<dbReference type="eggNOG" id="KOG4759">
    <property type="taxonomic scope" value="Eukaryota"/>
</dbReference>
<feature type="domain" description="Ribosome recycling factor" evidence="6">
    <location>
        <begin position="89"/>
        <end position="249"/>
    </location>
</feature>
<keyword evidence="8" id="KW-1185">Reference proteome</keyword>
<dbReference type="AlphaFoldDB" id="D7G2D8"/>
<dbReference type="NCBIfam" id="TIGR00496">
    <property type="entry name" value="frr"/>
    <property type="match status" value="1"/>
</dbReference>
<dbReference type="InterPro" id="IPR036191">
    <property type="entry name" value="RRF_sf"/>
</dbReference>
<evidence type="ECO:0000313" key="8">
    <source>
        <dbReference type="Proteomes" id="UP000002630"/>
    </source>
</evidence>
<dbReference type="SUPFAM" id="SSF55194">
    <property type="entry name" value="Ribosome recycling factor, RRF"/>
    <property type="match status" value="1"/>
</dbReference>
<dbReference type="GO" id="GO:0006412">
    <property type="term" value="P:translation"/>
    <property type="evidence" value="ECO:0007669"/>
    <property type="project" value="UniProtKB-KW"/>
</dbReference>
<dbReference type="Gene3D" id="3.30.1360.40">
    <property type="match status" value="1"/>
</dbReference>
<organism evidence="7 8">
    <name type="scientific">Ectocarpus siliculosus</name>
    <name type="common">Brown alga</name>
    <name type="synonym">Conferva siliculosa</name>
    <dbReference type="NCBI Taxonomy" id="2880"/>
    <lineage>
        <taxon>Eukaryota</taxon>
        <taxon>Sar</taxon>
        <taxon>Stramenopiles</taxon>
        <taxon>Ochrophyta</taxon>
        <taxon>PX clade</taxon>
        <taxon>Phaeophyceae</taxon>
        <taxon>Ectocarpales</taxon>
        <taxon>Ectocarpaceae</taxon>
        <taxon>Ectocarpus</taxon>
    </lineage>
</organism>
<dbReference type="GO" id="GO:0043023">
    <property type="term" value="F:ribosomal large subunit binding"/>
    <property type="evidence" value="ECO:0007669"/>
    <property type="project" value="TreeGrafter"/>
</dbReference>
<dbReference type="Gene3D" id="1.10.132.20">
    <property type="entry name" value="Ribosome-recycling factor"/>
    <property type="match status" value="1"/>
</dbReference>
<evidence type="ECO:0000313" key="7">
    <source>
        <dbReference type="EMBL" id="CBJ33372.1"/>
    </source>
</evidence>
<dbReference type="FunFam" id="3.30.1360.40:FF:000001">
    <property type="entry name" value="Ribosome-recycling factor"/>
    <property type="match status" value="1"/>
</dbReference>
<dbReference type="InParanoid" id="D7G2D8"/>
<evidence type="ECO:0000256" key="5">
    <source>
        <dbReference type="SAM" id="MobiDB-lite"/>
    </source>
</evidence>
<dbReference type="GO" id="GO:0005739">
    <property type="term" value="C:mitochondrion"/>
    <property type="evidence" value="ECO:0007669"/>
    <property type="project" value="TreeGrafter"/>
</dbReference>
<dbReference type="InterPro" id="IPR002661">
    <property type="entry name" value="Ribosome_recyc_fac"/>
</dbReference>